<dbReference type="RefSeq" id="WP_055039725.1">
    <property type="nucleotide sequence ID" value="NZ_CVRS01000072.1"/>
</dbReference>
<organism evidence="1 2">
    <name type="scientific">Roseburia inulinivorans</name>
    <dbReference type="NCBI Taxonomy" id="360807"/>
    <lineage>
        <taxon>Bacteria</taxon>
        <taxon>Bacillati</taxon>
        <taxon>Bacillota</taxon>
        <taxon>Clostridia</taxon>
        <taxon>Lachnospirales</taxon>
        <taxon>Lachnospiraceae</taxon>
        <taxon>Roseburia</taxon>
    </lineage>
</organism>
<dbReference type="EMBL" id="CVRS01000072">
    <property type="protein sequence ID" value="CRL38467.1"/>
    <property type="molecule type" value="Genomic_DNA"/>
</dbReference>
<protein>
    <recommendedName>
        <fullName evidence="3">YhcH/YjgK/YiaL family protein</fullName>
    </recommendedName>
</protein>
<dbReference type="Proteomes" id="UP000049828">
    <property type="component" value="Unassembled WGS sequence"/>
</dbReference>
<dbReference type="NCBIfam" id="TIGR00022">
    <property type="entry name" value="YhcH/YjgK/YiaL family protein"/>
    <property type="match status" value="1"/>
</dbReference>
<evidence type="ECO:0000313" key="1">
    <source>
        <dbReference type="EMBL" id="CRL38467.1"/>
    </source>
</evidence>
<name>A0A0M6WNS3_9FIRM</name>
<evidence type="ECO:0000313" key="2">
    <source>
        <dbReference type="Proteomes" id="UP000049828"/>
    </source>
</evidence>
<dbReference type="GO" id="GO:0005829">
    <property type="term" value="C:cytosol"/>
    <property type="evidence" value="ECO:0007669"/>
    <property type="project" value="TreeGrafter"/>
</dbReference>
<accession>A0A0M6WNS3</accession>
<dbReference type="PANTHER" id="PTHR34986:SF1">
    <property type="entry name" value="PROTEIN YIAL"/>
    <property type="match status" value="1"/>
</dbReference>
<dbReference type="PANTHER" id="PTHR34986">
    <property type="entry name" value="EVOLVED BETA-GALACTOSIDASE SUBUNIT BETA"/>
    <property type="match status" value="1"/>
</dbReference>
<gene>
    <name evidence="1" type="ORF">RIL183_22541</name>
</gene>
<evidence type="ECO:0008006" key="3">
    <source>
        <dbReference type="Google" id="ProtNLM"/>
    </source>
</evidence>
<dbReference type="InterPro" id="IPR037012">
    <property type="entry name" value="NanQ/TabA/YiaL_sf"/>
</dbReference>
<keyword evidence="2" id="KW-1185">Reference proteome</keyword>
<dbReference type="Gene3D" id="2.60.120.370">
    <property type="entry name" value="YhcH/YjgK/YiaL"/>
    <property type="match status" value="1"/>
</dbReference>
<proteinExistence type="predicted"/>
<dbReference type="STRING" id="360807.ERS852392_01327"/>
<dbReference type="Pfam" id="PF04074">
    <property type="entry name" value="DUF386"/>
    <property type="match status" value="1"/>
</dbReference>
<reference evidence="2" key="1">
    <citation type="submission" date="2015-05" db="EMBL/GenBank/DDBJ databases">
        <authorList>
            <consortium name="Pathogen Informatics"/>
        </authorList>
    </citation>
    <scope>NUCLEOTIDE SEQUENCE [LARGE SCALE GENOMIC DNA]</scope>
    <source>
        <strain evidence="2">L1-83</strain>
    </source>
</reference>
<sequence>MVTDSLQNLKQYRGLHKNMDTVIDFLKKCDLTALPDGKTVIDGERVFVNVMEADLREAEGAEYEYHKRYADLQIDISGSEYWEWTDKAEFTDTFQEASDCGLAAGRSRCGGTLGDRSFALFLPEEFHKPSCKNGSHTHVRKAVVKIEM</sequence>
<dbReference type="AlphaFoldDB" id="A0A0M6WNS3"/>
<dbReference type="OrthoDB" id="9792756at2"/>
<dbReference type="SUPFAM" id="SSF51197">
    <property type="entry name" value="Clavaminate synthase-like"/>
    <property type="match status" value="1"/>
</dbReference>
<dbReference type="InterPro" id="IPR004375">
    <property type="entry name" value="NanQ/TabA/YiaL"/>
</dbReference>